<dbReference type="EMBL" id="QRNB01000009">
    <property type="protein sequence ID" value="RHK12070.1"/>
    <property type="molecule type" value="Genomic_DNA"/>
</dbReference>
<dbReference type="EMBL" id="QSAV01000006">
    <property type="protein sequence ID" value="RGW81744.1"/>
    <property type="molecule type" value="Genomic_DNA"/>
</dbReference>
<proteinExistence type="inferred from homology"/>
<dbReference type="Proteomes" id="UP000286211">
    <property type="component" value="Unassembled WGS sequence"/>
</dbReference>
<gene>
    <name evidence="13" type="ORF">DW079_02890</name>
    <name evidence="12" type="ORF">DW192_12660</name>
    <name evidence="11" type="ORF">DWV53_02645</name>
    <name evidence="10" type="ORF">DWY11_06610</name>
    <name evidence="8" type="ORF">NNC55_12330</name>
    <name evidence="9" type="ORF">ONT05_06675</name>
</gene>
<dbReference type="GO" id="GO:0000976">
    <property type="term" value="F:transcription cis-regulatory region binding"/>
    <property type="evidence" value="ECO:0007669"/>
    <property type="project" value="TreeGrafter"/>
</dbReference>
<dbReference type="GO" id="GO:0003700">
    <property type="term" value="F:DNA-binding transcription factor activity"/>
    <property type="evidence" value="ECO:0007669"/>
    <property type="project" value="InterPro"/>
</dbReference>
<evidence type="ECO:0000313" key="17">
    <source>
        <dbReference type="Proteomes" id="UP000286211"/>
    </source>
</evidence>
<dbReference type="PANTHER" id="PTHR33202">
    <property type="entry name" value="ZINC UPTAKE REGULATION PROTEIN"/>
    <property type="match status" value="1"/>
</dbReference>
<keyword evidence="4" id="KW-0805">Transcription regulation</keyword>
<sequence>MKQTEAYQRLVEKGIRPSLQRIAIMDWLINHPTHPTIEDVYKGLAESIPTLSKTTVYNTLRMLSEHNAAQMITIDEHRVCYDGNIKSHVHFYCRNCGKVIDFFGEPAPTVEPGKEIEGNIVLEEQLYYRGICTECAKKGVKSPLTETVH</sequence>
<dbReference type="InterPro" id="IPR036390">
    <property type="entry name" value="WH_DNA-bd_sf"/>
</dbReference>
<evidence type="ECO:0000256" key="2">
    <source>
        <dbReference type="ARBA" id="ARBA00022491"/>
    </source>
</evidence>
<organism evidence="10 14">
    <name type="scientific">Segatella copri</name>
    <dbReference type="NCBI Taxonomy" id="165179"/>
    <lineage>
        <taxon>Bacteria</taxon>
        <taxon>Pseudomonadati</taxon>
        <taxon>Bacteroidota</taxon>
        <taxon>Bacteroidia</taxon>
        <taxon>Bacteroidales</taxon>
        <taxon>Prevotellaceae</taxon>
        <taxon>Segatella</taxon>
    </lineage>
</organism>
<comment type="similarity">
    <text evidence="1">Belongs to the Fur family.</text>
</comment>
<dbReference type="Proteomes" id="UP000285776">
    <property type="component" value="Unassembled WGS sequence"/>
</dbReference>
<dbReference type="GO" id="GO:0008270">
    <property type="term" value="F:zinc ion binding"/>
    <property type="evidence" value="ECO:0007669"/>
    <property type="project" value="TreeGrafter"/>
</dbReference>
<dbReference type="SUPFAM" id="SSF46785">
    <property type="entry name" value="Winged helix' DNA-binding domain"/>
    <property type="match status" value="1"/>
</dbReference>
<accession>A0A3E5E761</accession>
<dbReference type="Proteomes" id="UP000283872">
    <property type="component" value="Unassembled WGS sequence"/>
</dbReference>
<keyword evidence="6" id="KW-0804">Transcription</keyword>
<keyword evidence="3 7" id="KW-0862">Zinc</keyword>
<comment type="cofactor">
    <cofactor evidence="7">
        <name>Zn(2+)</name>
        <dbReference type="ChEBI" id="CHEBI:29105"/>
    </cofactor>
    <text evidence="7">Binds 1 zinc ion per subunit.</text>
</comment>
<dbReference type="Proteomes" id="UP000284548">
    <property type="component" value="Unassembled WGS sequence"/>
</dbReference>
<evidence type="ECO:0000313" key="12">
    <source>
        <dbReference type="EMBL" id="RHH78880.1"/>
    </source>
</evidence>
<evidence type="ECO:0000256" key="5">
    <source>
        <dbReference type="ARBA" id="ARBA00023125"/>
    </source>
</evidence>
<dbReference type="Gene3D" id="3.30.1490.190">
    <property type="match status" value="1"/>
</dbReference>
<reference evidence="14 15" key="1">
    <citation type="submission" date="2018-08" db="EMBL/GenBank/DDBJ databases">
        <title>A genome reference for cultivated species of the human gut microbiota.</title>
        <authorList>
            <person name="Zou Y."/>
            <person name="Xue W."/>
            <person name="Luo G."/>
        </authorList>
    </citation>
    <scope>NUCLEOTIDE SEQUENCE [LARGE SCALE GENOMIC DNA]</scope>
    <source>
        <strain evidence="11 16">AF10-17</strain>
        <strain evidence="10 14">AF24-12</strain>
        <strain evidence="13 17">AF46-2NS</strain>
        <strain evidence="12 15">AM16-54</strain>
    </source>
</reference>
<dbReference type="InterPro" id="IPR002481">
    <property type="entry name" value="FUR"/>
</dbReference>
<reference evidence="9" key="3">
    <citation type="submission" date="2022-11" db="EMBL/GenBank/DDBJ databases">
        <title>Genomic repertoires linked with pathogenic potency of arthritogenic Prevotella copri isolated from the gut of rheumatoid arthritis patients.</title>
        <authorList>
            <person name="Nii T."/>
            <person name="Maeda Y."/>
            <person name="Motooka D."/>
            <person name="Naito M."/>
            <person name="Matsumoto Y."/>
            <person name="Ogawa T."/>
            <person name="Oguro-Igashira E."/>
            <person name="Kishikawa T."/>
            <person name="Yamashita M."/>
            <person name="Koizumi S."/>
            <person name="Kurakawa T."/>
            <person name="Okumura R."/>
            <person name="Kayama H."/>
            <person name="Murakami M."/>
            <person name="Sakaguchi T."/>
            <person name="Das B."/>
            <person name="Nakamura S."/>
            <person name="Okada Y."/>
            <person name="Kumanogoh A."/>
            <person name="Takeda K."/>
        </authorList>
    </citation>
    <scope>NUCLEOTIDE SEQUENCE</scope>
    <source>
        <strain evidence="9">N016-13</strain>
    </source>
</reference>
<evidence type="ECO:0000256" key="4">
    <source>
        <dbReference type="ARBA" id="ARBA00023015"/>
    </source>
</evidence>
<feature type="binding site" evidence="7">
    <location>
        <position position="132"/>
    </location>
    <ligand>
        <name>Zn(2+)</name>
        <dbReference type="ChEBI" id="CHEBI:29105"/>
    </ligand>
</feature>
<dbReference type="Proteomes" id="UP001209074">
    <property type="component" value="Unassembled WGS sequence"/>
</dbReference>
<dbReference type="Pfam" id="PF01475">
    <property type="entry name" value="FUR"/>
    <property type="match status" value="1"/>
</dbReference>
<reference evidence="8" key="2">
    <citation type="submission" date="2022-07" db="EMBL/GenBank/DDBJ databases">
        <title>Prevotella copri.</title>
        <authorList>
            <person name="Yang C."/>
        </authorList>
    </citation>
    <scope>NUCLEOTIDE SEQUENCE</scope>
    <source>
        <strain evidence="8">HF1476</strain>
    </source>
</reference>
<dbReference type="EMBL" id="QRVA01000012">
    <property type="protein sequence ID" value="RGS16493.1"/>
    <property type="molecule type" value="Genomic_DNA"/>
</dbReference>
<dbReference type="InterPro" id="IPR043135">
    <property type="entry name" value="Fur_C"/>
</dbReference>
<dbReference type="EMBL" id="JAPDUS010000009">
    <property type="protein sequence ID" value="MCW4093247.1"/>
    <property type="molecule type" value="Genomic_DNA"/>
</dbReference>
<dbReference type="AlphaFoldDB" id="A0A3E5E761"/>
<dbReference type="CDD" id="cd07153">
    <property type="entry name" value="Fur_like"/>
    <property type="match status" value="1"/>
</dbReference>
<evidence type="ECO:0000256" key="7">
    <source>
        <dbReference type="PIRSR" id="PIRSR602481-1"/>
    </source>
</evidence>
<evidence type="ECO:0000313" key="15">
    <source>
        <dbReference type="Proteomes" id="UP000284548"/>
    </source>
</evidence>
<keyword evidence="5" id="KW-0238">DNA-binding</keyword>
<evidence type="ECO:0000256" key="6">
    <source>
        <dbReference type="ARBA" id="ARBA00023163"/>
    </source>
</evidence>
<dbReference type="GO" id="GO:1900376">
    <property type="term" value="P:regulation of secondary metabolite biosynthetic process"/>
    <property type="evidence" value="ECO:0007669"/>
    <property type="project" value="TreeGrafter"/>
</dbReference>
<evidence type="ECO:0000313" key="13">
    <source>
        <dbReference type="EMBL" id="RHK12070.1"/>
    </source>
</evidence>
<evidence type="ECO:0000313" key="11">
    <source>
        <dbReference type="EMBL" id="RGW81744.1"/>
    </source>
</evidence>
<keyword evidence="7" id="KW-0479">Metal-binding</keyword>
<dbReference type="GO" id="GO:0045892">
    <property type="term" value="P:negative regulation of DNA-templated transcription"/>
    <property type="evidence" value="ECO:0007669"/>
    <property type="project" value="TreeGrafter"/>
</dbReference>
<feature type="binding site" evidence="7">
    <location>
        <position position="93"/>
    </location>
    <ligand>
        <name>Zn(2+)</name>
        <dbReference type="ChEBI" id="CHEBI:29105"/>
    </ligand>
</feature>
<dbReference type="PANTHER" id="PTHR33202:SF8">
    <property type="entry name" value="PEROXIDE-RESPONSIVE REPRESSOR PERR"/>
    <property type="match status" value="1"/>
</dbReference>
<dbReference type="InterPro" id="IPR036388">
    <property type="entry name" value="WH-like_DNA-bd_sf"/>
</dbReference>
<feature type="binding site" evidence="7">
    <location>
        <position position="135"/>
    </location>
    <ligand>
        <name>Zn(2+)</name>
        <dbReference type="ChEBI" id="CHEBI:29105"/>
    </ligand>
</feature>
<dbReference type="RefSeq" id="WP_117586626.1">
    <property type="nucleotide sequence ID" value="NZ_CP042464.1"/>
</dbReference>
<evidence type="ECO:0000313" key="9">
    <source>
        <dbReference type="EMBL" id="MCW4093247.1"/>
    </source>
</evidence>
<comment type="caution">
    <text evidence="10">The sequence shown here is derived from an EMBL/GenBank/DDBJ whole genome shotgun (WGS) entry which is preliminary data.</text>
</comment>
<evidence type="ECO:0000256" key="3">
    <source>
        <dbReference type="ARBA" id="ARBA00022833"/>
    </source>
</evidence>
<keyword evidence="2" id="KW-0678">Repressor</keyword>
<dbReference type="Gene3D" id="1.10.10.10">
    <property type="entry name" value="Winged helix-like DNA-binding domain superfamily/Winged helix DNA-binding domain"/>
    <property type="match status" value="1"/>
</dbReference>
<evidence type="ECO:0000313" key="14">
    <source>
        <dbReference type="Proteomes" id="UP000283872"/>
    </source>
</evidence>
<evidence type="ECO:0000313" key="16">
    <source>
        <dbReference type="Proteomes" id="UP000285776"/>
    </source>
</evidence>
<dbReference type="EMBL" id="QRKB01000038">
    <property type="protein sequence ID" value="RHH78880.1"/>
    <property type="molecule type" value="Genomic_DNA"/>
</dbReference>
<dbReference type="Proteomes" id="UP001204486">
    <property type="component" value="Unassembled WGS sequence"/>
</dbReference>
<name>A0A3E5E761_9BACT</name>
<evidence type="ECO:0000256" key="1">
    <source>
        <dbReference type="ARBA" id="ARBA00007957"/>
    </source>
</evidence>
<dbReference type="EMBL" id="JANDWN010000037">
    <property type="protein sequence ID" value="MCP9600732.1"/>
    <property type="molecule type" value="Genomic_DNA"/>
</dbReference>
<protein>
    <submittedName>
        <fullName evidence="10">Transcriptional repressor</fullName>
    </submittedName>
</protein>
<evidence type="ECO:0000313" key="8">
    <source>
        <dbReference type="EMBL" id="MCP9600732.1"/>
    </source>
</evidence>
<evidence type="ECO:0000313" key="10">
    <source>
        <dbReference type="EMBL" id="RGS16493.1"/>
    </source>
</evidence>
<feature type="binding site" evidence="7">
    <location>
        <position position="96"/>
    </location>
    <ligand>
        <name>Zn(2+)</name>
        <dbReference type="ChEBI" id="CHEBI:29105"/>
    </ligand>
</feature>